<dbReference type="InterPro" id="IPR036291">
    <property type="entry name" value="NAD(P)-bd_dom_sf"/>
</dbReference>
<organism evidence="5 6">
    <name type="scientific">Fertoeibacter niger</name>
    <dbReference type="NCBI Taxonomy" id="2656921"/>
    <lineage>
        <taxon>Bacteria</taxon>
        <taxon>Pseudomonadati</taxon>
        <taxon>Pseudomonadota</taxon>
        <taxon>Alphaproteobacteria</taxon>
        <taxon>Rhodobacterales</taxon>
        <taxon>Paracoccaceae</taxon>
        <taxon>Fertoeibacter</taxon>
    </lineage>
</organism>
<evidence type="ECO:0000256" key="3">
    <source>
        <dbReference type="ARBA" id="ARBA00023141"/>
    </source>
</evidence>
<dbReference type="InterPro" id="IPR013708">
    <property type="entry name" value="Shikimate_DH-bd_N"/>
</dbReference>
<dbReference type="EC" id="1.1.1.25" evidence="5"/>
<dbReference type="SUPFAM" id="SSF53223">
    <property type="entry name" value="Aminoacid dehydrogenase-like, N-terminal domain"/>
    <property type="match status" value="1"/>
</dbReference>
<dbReference type="GO" id="GO:0005829">
    <property type="term" value="C:cytosol"/>
    <property type="evidence" value="ECO:0007669"/>
    <property type="project" value="TreeGrafter"/>
</dbReference>
<dbReference type="SUPFAM" id="SSF51735">
    <property type="entry name" value="NAD(P)-binding Rossmann-fold domains"/>
    <property type="match status" value="1"/>
</dbReference>
<accession>A0A8X8GY59</accession>
<comment type="caution">
    <text evidence="5">The sequence shown here is derived from an EMBL/GenBank/DDBJ whole genome shotgun (WGS) entry which is preliminary data.</text>
</comment>
<dbReference type="PANTHER" id="PTHR21089:SF1">
    <property type="entry name" value="BIFUNCTIONAL 3-DEHYDROQUINATE DEHYDRATASE_SHIKIMATE DEHYDROGENASE, CHLOROPLASTIC"/>
    <property type="match status" value="1"/>
</dbReference>
<dbReference type="GO" id="GO:0004764">
    <property type="term" value="F:shikimate 3-dehydrogenase (NADP+) activity"/>
    <property type="evidence" value="ECO:0007669"/>
    <property type="project" value="UniProtKB-EC"/>
</dbReference>
<reference evidence="5" key="1">
    <citation type="submission" date="2020-05" db="EMBL/GenBank/DDBJ databases">
        <title>Fertoebacter nigrum gen. nov., sp. nov., a new member of the family Rhodobacteraceae.</title>
        <authorList>
            <person name="Szuroczki S."/>
            <person name="Abbaszade G."/>
            <person name="Buni D."/>
            <person name="Schumann P."/>
            <person name="Toth E."/>
        </authorList>
    </citation>
    <scope>NUCLEOTIDE SEQUENCE</scope>
    <source>
        <strain evidence="5">RG-N-1a</strain>
    </source>
</reference>
<dbReference type="GO" id="GO:0009423">
    <property type="term" value="P:chorismate biosynthetic process"/>
    <property type="evidence" value="ECO:0007669"/>
    <property type="project" value="TreeGrafter"/>
</dbReference>
<dbReference type="Gene3D" id="3.40.50.720">
    <property type="entry name" value="NAD(P)-binding Rossmann-like Domain"/>
    <property type="match status" value="1"/>
</dbReference>
<dbReference type="GO" id="GO:0050661">
    <property type="term" value="F:NADP binding"/>
    <property type="evidence" value="ECO:0007669"/>
    <property type="project" value="TreeGrafter"/>
</dbReference>
<dbReference type="Pfam" id="PF08501">
    <property type="entry name" value="Shikimate_dh_N"/>
    <property type="match status" value="1"/>
</dbReference>
<evidence type="ECO:0000313" key="6">
    <source>
        <dbReference type="Proteomes" id="UP000484076"/>
    </source>
</evidence>
<keyword evidence="3" id="KW-0028">Amino-acid biosynthesis</keyword>
<keyword evidence="6" id="KW-1185">Reference proteome</keyword>
<keyword evidence="2 5" id="KW-0560">Oxidoreductase</keyword>
<dbReference type="Proteomes" id="UP000484076">
    <property type="component" value="Unassembled WGS sequence"/>
</dbReference>
<dbReference type="NCBIfam" id="NF009201">
    <property type="entry name" value="PRK12549.1"/>
    <property type="match status" value="1"/>
</dbReference>
<gene>
    <name evidence="5" type="ORF">GEU84_018935</name>
</gene>
<dbReference type="InterPro" id="IPR022893">
    <property type="entry name" value="Shikimate_DH_fam"/>
</dbReference>
<keyword evidence="3" id="KW-0057">Aromatic amino acid biosynthesis</keyword>
<protein>
    <submittedName>
        <fullName evidence="5">Shikimate dehydrogenase</fullName>
        <ecNumber evidence="5">1.1.1.25</ecNumber>
    </submittedName>
</protein>
<dbReference type="GO" id="GO:0009073">
    <property type="term" value="P:aromatic amino acid family biosynthetic process"/>
    <property type="evidence" value="ECO:0007669"/>
    <property type="project" value="UniProtKB-KW"/>
</dbReference>
<dbReference type="CDD" id="cd01065">
    <property type="entry name" value="NAD_bind_Shikimate_DH"/>
    <property type="match status" value="1"/>
</dbReference>
<sequence length="325" mass="35006">MAPLSTIRIANIQVEHRSMVMGSDKEAPGARAENAVSLLAGLVGKGLGESFAPEIHMLEGESLDIRYVFRRIDLSLTGKENEDLPAVLEGAKTCGFNGLVITHPCKQAVIPHLNGISETAAILNAVNTVVFKYDGAYGHNTDWLGFLTAFRAGLGDLPSDHVVILGCGGAGAAMAFAMLKHGTSRLTLHDTESSRADELAARMSTHFPDQTVEAADAIDRFVAQADGIINATPIGMTHYPGTPVDLNLMRSDLWALDLNYFPEETELLEAARKAGARTMNGRHMSASQVAEQMRLFGGVIADPERILRFSDALSEHRKASKGRKE</sequence>
<dbReference type="AlphaFoldDB" id="A0A8X8GY59"/>
<dbReference type="RefSeq" id="WP_152828563.1">
    <property type="nucleotide sequence ID" value="NZ_WHUT02000015.1"/>
</dbReference>
<dbReference type="EMBL" id="WHUT02000015">
    <property type="protein sequence ID" value="NUB46473.1"/>
    <property type="molecule type" value="Genomic_DNA"/>
</dbReference>
<evidence type="ECO:0000256" key="2">
    <source>
        <dbReference type="ARBA" id="ARBA00023002"/>
    </source>
</evidence>
<dbReference type="InterPro" id="IPR046346">
    <property type="entry name" value="Aminoacid_DH-like_N_sf"/>
</dbReference>
<feature type="domain" description="Shikimate dehydrogenase substrate binding N-terminal" evidence="4">
    <location>
        <begin position="42"/>
        <end position="129"/>
    </location>
</feature>
<dbReference type="Gene3D" id="3.40.50.10860">
    <property type="entry name" value="Leucine Dehydrogenase, chain A, domain 1"/>
    <property type="match status" value="1"/>
</dbReference>
<dbReference type="PANTHER" id="PTHR21089">
    <property type="entry name" value="SHIKIMATE DEHYDROGENASE"/>
    <property type="match status" value="1"/>
</dbReference>
<proteinExistence type="predicted"/>
<name>A0A8X8GY59_9RHOB</name>
<evidence type="ECO:0000259" key="4">
    <source>
        <dbReference type="Pfam" id="PF08501"/>
    </source>
</evidence>
<evidence type="ECO:0000256" key="1">
    <source>
        <dbReference type="ARBA" id="ARBA00004871"/>
    </source>
</evidence>
<evidence type="ECO:0000313" key="5">
    <source>
        <dbReference type="EMBL" id="NUB46473.1"/>
    </source>
</evidence>
<dbReference type="GO" id="GO:0019632">
    <property type="term" value="P:shikimate metabolic process"/>
    <property type="evidence" value="ECO:0007669"/>
    <property type="project" value="TreeGrafter"/>
</dbReference>
<comment type="pathway">
    <text evidence="1">Metabolic intermediate biosynthesis; chorismate biosynthesis; chorismate from D-erythrose 4-phosphate and phosphoenolpyruvate: step 4/7.</text>
</comment>